<dbReference type="EMBL" id="OBEA01000001">
    <property type="protein sequence ID" value="SNY40797.1"/>
    <property type="molecule type" value="Genomic_DNA"/>
</dbReference>
<feature type="region of interest" description="Disordered" evidence="3">
    <location>
        <begin position="384"/>
        <end position="423"/>
    </location>
</feature>
<organism evidence="5 6">
    <name type="scientific">Pseudooceanicola antarcticus</name>
    <dbReference type="NCBI Taxonomy" id="1247613"/>
    <lineage>
        <taxon>Bacteria</taxon>
        <taxon>Pseudomonadati</taxon>
        <taxon>Pseudomonadota</taxon>
        <taxon>Alphaproteobacteria</taxon>
        <taxon>Rhodobacterales</taxon>
        <taxon>Paracoccaceae</taxon>
        <taxon>Pseudooceanicola</taxon>
    </lineage>
</organism>
<name>A0A285HYT5_9RHOB</name>
<dbReference type="Pfam" id="PF13692">
    <property type="entry name" value="Glyco_trans_1_4"/>
    <property type="match status" value="1"/>
</dbReference>
<proteinExistence type="predicted"/>
<dbReference type="PANTHER" id="PTHR12526:SF510">
    <property type="entry name" value="D-INOSITOL 3-PHOSPHATE GLYCOSYLTRANSFERASE"/>
    <property type="match status" value="1"/>
</dbReference>
<dbReference type="AlphaFoldDB" id="A0A285HYT5"/>
<evidence type="ECO:0000313" key="4">
    <source>
        <dbReference type="EMBL" id="PJE30358.1"/>
    </source>
</evidence>
<dbReference type="GO" id="GO:0016757">
    <property type="term" value="F:glycosyltransferase activity"/>
    <property type="evidence" value="ECO:0007669"/>
    <property type="project" value="UniProtKB-KW"/>
</dbReference>
<evidence type="ECO:0000313" key="6">
    <source>
        <dbReference type="Proteomes" id="UP000231655"/>
    </source>
</evidence>
<evidence type="ECO:0000256" key="1">
    <source>
        <dbReference type="ARBA" id="ARBA00022676"/>
    </source>
</evidence>
<dbReference type="RefSeq" id="WP_097144531.1">
    <property type="nucleotide sequence ID" value="NZ_OBEA01000001.1"/>
</dbReference>
<dbReference type="Proteomes" id="UP000231655">
    <property type="component" value="Unassembled WGS sequence"/>
</dbReference>
<dbReference type="SUPFAM" id="SSF53756">
    <property type="entry name" value="UDP-Glycosyltransferase/glycogen phosphorylase"/>
    <property type="match status" value="1"/>
</dbReference>
<dbReference type="EMBL" id="PGTD01000013">
    <property type="protein sequence ID" value="PJE30358.1"/>
    <property type="molecule type" value="Genomic_DNA"/>
</dbReference>
<keyword evidence="7" id="KW-1185">Reference proteome</keyword>
<dbReference type="Gene3D" id="3.40.50.2000">
    <property type="entry name" value="Glycogen Phosphorylase B"/>
    <property type="match status" value="2"/>
</dbReference>
<sequence length="423" mass="46790">MIPKVLLIGGEGGRSGVPRHLQHLLQACEGQARFIVLSERDRGGYGFLRRGAARHISLQGLRSTLSPRQILRTAHLLVRLLRREQPQLVWAHARMGVLLLHLLVIAGFFRGRPEMHLAITYHGLPFGPGHRRLLSALSLRLERLSLRRGPPRCLIFLSTAALSEYRKAVGPALCVRHRLAALGNTSDVGPLPELPPADGQRRILVTGRVSRQKCLERALRIFTALPGSYRLVLCGEGTDSFAFRKRARRIVGAHALRRIDFAGVVEDVRPYLAISGCYLLTSLYEGQPIGALEAFEAGLPLALPDIPGCQALLSAHPHAVALTRREAENPVEDALRIVALAEAHGRSPFRHRAETRAAWARQFGLSRWAEDMRSLLAALVPEIRDPEAARREETQEVARPDPRILPFPPRNQDAPGGRPRSGS</sequence>
<keyword evidence="1" id="KW-0328">Glycosyltransferase</keyword>
<feature type="compositionally biased region" description="Basic and acidic residues" evidence="3">
    <location>
        <begin position="384"/>
        <end position="402"/>
    </location>
</feature>
<dbReference type="OrthoDB" id="529131at2"/>
<gene>
    <name evidence="4" type="ORF">CVM39_06525</name>
    <name evidence="5" type="ORF">SAMN06297129_0778</name>
</gene>
<evidence type="ECO:0000313" key="7">
    <source>
        <dbReference type="Proteomes" id="UP000231702"/>
    </source>
</evidence>
<protein>
    <submittedName>
        <fullName evidence="5">Glycosyltransferase involved in cell wall bisynthesis</fullName>
    </submittedName>
</protein>
<evidence type="ECO:0000313" key="5">
    <source>
        <dbReference type="EMBL" id="SNY40797.1"/>
    </source>
</evidence>
<reference evidence="4 7" key="2">
    <citation type="journal article" date="2018" name="Int. J. Syst. Evol. Microbiol.">
        <title>Pseudooceanicola lipolyticus sp. nov., a marine alphaproteobacterium, reclassification of Oceanicola flagellatus as Pseudooceanicola flagellatus comb. nov. and emended description of the genus Pseudooceanicola.</title>
        <authorList>
            <person name="Huang M.-M."/>
            <person name="Guo L.-L."/>
            <person name="Wu Y.-H."/>
            <person name="Lai Q.-L."/>
            <person name="Shao Z.-Z."/>
            <person name="Wang C.-S."/>
            <person name="Wu M."/>
            <person name="Xu X.-W."/>
        </authorList>
    </citation>
    <scope>NUCLEOTIDE SEQUENCE [LARGE SCALE GENOMIC DNA]</scope>
    <source>
        <strain evidence="4 7">Ar-45</strain>
    </source>
</reference>
<accession>A0A285HYT5</accession>
<reference evidence="5 6" key="1">
    <citation type="submission" date="2017-09" db="EMBL/GenBank/DDBJ databases">
        <authorList>
            <person name="Ehlers B."/>
            <person name="Leendertz F.H."/>
        </authorList>
    </citation>
    <scope>NUCLEOTIDE SEQUENCE [LARGE SCALE GENOMIC DNA]</scope>
    <source>
        <strain evidence="5 6">CGMCC 1.12662</strain>
    </source>
</reference>
<keyword evidence="2 5" id="KW-0808">Transferase</keyword>
<dbReference type="Proteomes" id="UP000231702">
    <property type="component" value="Unassembled WGS sequence"/>
</dbReference>
<evidence type="ECO:0000256" key="3">
    <source>
        <dbReference type="SAM" id="MobiDB-lite"/>
    </source>
</evidence>
<dbReference type="CDD" id="cd03801">
    <property type="entry name" value="GT4_PimA-like"/>
    <property type="match status" value="1"/>
</dbReference>
<evidence type="ECO:0000256" key="2">
    <source>
        <dbReference type="ARBA" id="ARBA00022679"/>
    </source>
</evidence>
<dbReference type="PANTHER" id="PTHR12526">
    <property type="entry name" value="GLYCOSYLTRANSFERASE"/>
    <property type="match status" value="1"/>
</dbReference>